<protein>
    <recommendedName>
        <fullName evidence="2">BTB domain-containing protein</fullName>
    </recommendedName>
</protein>
<dbReference type="SUPFAM" id="SSF54695">
    <property type="entry name" value="POZ domain"/>
    <property type="match status" value="1"/>
</dbReference>
<proteinExistence type="predicted"/>
<evidence type="ECO:0000313" key="4">
    <source>
        <dbReference type="Proteomes" id="UP001221142"/>
    </source>
</evidence>
<gene>
    <name evidence="3" type="ORF">FB45DRAFT_783214</name>
</gene>
<evidence type="ECO:0000259" key="2">
    <source>
        <dbReference type="PROSITE" id="PS50097"/>
    </source>
</evidence>
<evidence type="ECO:0000256" key="1">
    <source>
        <dbReference type="SAM" id="MobiDB-lite"/>
    </source>
</evidence>
<evidence type="ECO:0000313" key="3">
    <source>
        <dbReference type="EMBL" id="KAJ7643635.1"/>
    </source>
</evidence>
<feature type="compositionally biased region" description="Basic and acidic residues" evidence="1">
    <location>
        <begin position="12"/>
        <end position="22"/>
    </location>
</feature>
<dbReference type="InterPro" id="IPR011333">
    <property type="entry name" value="SKP1/BTB/POZ_sf"/>
</dbReference>
<keyword evidence="4" id="KW-1185">Reference proteome</keyword>
<dbReference type="EMBL" id="JARKIF010000003">
    <property type="protein sequence ID" value="KAJ7643635.1"/>
    <property type="molecule type" value="Genomic_DNA"/>
</dbReference>
<dbReference type="PROSITE" id="PS50097">
    <property type="entry name" value="BTB"/>
    <property type="match status" value="1"/>
</dbReference>
<feature type="region of interest" description="Disordered" evidence="1">
    <location>
        <begin position="12"/>
        <end position="39"/>
    </location>
</feature>
<comment type="caution">
    <text evidence="3">The sequence shown here is derived from an EMBL/GenBank/DDBJ whole genome shotgun (WGS) entry which is preliminary data.</text>
</comment>
<accession>A0AAD7FU47</accession>
<sequence>MPPRFIIHDCGTIRETREDTPTRPRKRQRTDSGIDTGGYSDNDCLASAGPVDDDPEFYRGDAAADCIVRVGSTRFKFQGSLLSDISPVFQDMVAKNRQPHIALVLIVDVDEFRALLWALYASPTERAAQPRQHDDFDRLLRIVPIARQYRCEALESWAKQVIMQTVSHNDAFIASCSSATFKSIIDVAIRTRHDALLDTTIAQWATRLRSDDAPCVPAILTADAHELPRLRGIAYYYHVQRMTAQQTSITDRGATQFSTDPRLSNAQVIRLLSGHWSLVNLWERLRRQAPKFSCAAGCSTGKGECARMWAARWAVAAGSERVNALSSASVLALMASMRDQVTLDVELTKSLPVGCRLAALDAVKAQADKVEEGLADHFFGWL</sequence>
<reference evidence="3" key="1">
    <citation type="submission" date="2023-03" db="EMBL/GenBank/DDBJ databases">
        <title>Massive genome expansion in bonnet fungi (Mycena s.s.) driven by repeated elements and novel gene families across ecological guilds.</title>
        <authorList>
            <consortium name="Lawrence Berkeley National Laboratory"/>
            <person name="Harder C.B."/>
            <person name="Miyauchi S."/>
            <person name="Viragh M."/>
            <person name="Kuo A."/>
            <person name="Thoen E."/>
            <person name="Andreopoulos B."/>
            <person name="Lu D."/>
            <person name="Skrede I."/>
            <person name="Drula E."/>
            <person name="Henrissat B."/>
            <person name="Morin E."/>
            <person name="Kohler A."/>
            <person name="Barry K."/>
            <person name="LaButti K."/>
            <person name="Morin E."/>
            <person name="Salamov A."/>
            <person name="Lipzen A."/>
            <person name="Mereny Z."/>
            <person name="Hegedus B."/>
            <person name="Baldrian P."/>
            <person name="Stursova M."/>
            <person name="Weitz H."/>
            <person name="Taylor A."/>
            <person name="Grigoriev I.V."/>
            <person name="Nagy L.G."/>
            <person name="Martin F."/>
            <person name="Kauserud H."/>
        </authorList>
    </citation>
    <scope>NUCLEOTIDE SEQUENCE</scope>
    <source>
        <strain evidence="3">9284</strain>
    </source>
</reference>
<dbReference type="InterPro" id="IPR000210">
    <property type="entry name" value="BTB/POZ_dom"/>
</dbReference>
<dbReference type="Pfam" id="PF00651">
    <property type="entry name" value="BTB"/>
    <property type="match status" value="1"/>
</dbReference>
<dbReference type="Proteomes" id="UP001221142">
    <property type="component" value="Unassembled WGS sequence"/>
</dbReference>
<name>A0AAD7FU47_9AGAR</name>
<dbReference type="AlphaFoldDB" id="A0AAD7FU47"/>
<organism evidence="3 4">
    <name type="scientific">Roridomyces roridus</name>
    <dbReference type="NCBI Taxonomy" id="1738132"/>
    <lineage>
        <taxon>Eukaryota</taxon>
        <taxon>Fungi</taxon>
        <taxon>Dikarya</taxon>
        <taxon>Basidiomycota</taxon>
        <taxon>Agaricomycotina</taxon>
        <taxon>Agaricomycetes</taxon>
        <taxon>Agaricomycetidae</taxon>
        <taxon>Agaricales</taxon>
        <taxon>Marasmiineae</taxon>
        <taxon>Mycenaceae</taxon>
        <taxon>Roridomyces</taxon>
    </lineage>
</organism>
<feature type="domain" description="BTB" evidence="2">
    <location>
        <begin position="64"/>
        <end position="128"/>
    </location>
</feature>
<dbReference type="Gene3D" id="3.30.710.10">
    <property type="entry name" value="Potassium Channel Kv1.1, Chain A"/>
    <property type="match status" value="1"/>
</dbReference>